<reference evidence="2" key="1">
    <citation type="submission" date="2020-06" db="EMBL/GenBank/DDBJ databases">
        <authorList>
            <consortium name="Plant Systems Biology data submission"/>
        </authorList>
    </citation>
    <scope>NUCLEOTIDE SEQUENCE</scope>
    <source>
        <strain evidence="2">D6</strain>
    </source>
</reference>
<protein>
    <submittedName>
        <fullName evidence="2">Uncharacterized protein</fullName>
    </submittedName>
</protein>
<feature type="region of interest" description="Disordered" evidence="1">
    <location>
        <begin position="1"/>
        <end position="59"/>
    </location>
</feature>
<proteinExistence type="predicted"/>
<feature type="compositionally biased region" description="Low complexity" evidence="1">
    <location>
        <begin position="42"/>
        <end position="52"/>
    </location>
</feature>
<accession>A0A9N8ELM0</accession>
<evidence type="ECO:0000313" key="3">
    <source>
        <dbReference type="Proteomes" id="UP001153069"/>
    </source>
</evidence>
<name>A0A9N8ELM0_9STRA</name>
<feature type="region of interest" description="Disordered" evidence="1">
    <location>
        <begin position="260"/>
        <end position="304"/>
    </location>
</feature>
<organism evidence="2 3">
    <name type="scientific">Seminavis robusta</name>
    <dbReference type="NCBI Taxonomy" id="568900"/>
    <lineage>
        <taxon>Eukaryota</taxon>
        <taxon>Sar</taxon>
        <taxon>Stramenopiles</taxon>
        <taxon>Ochrophyta</taxon>
        <taxon>Bacillariophyta</taxon>
        <taxon>Bacillariophyceae</taxon>
        <taxon>Bacillariophycidae</taxon>
        <taxon>Naviculales</taxon>
        <taxon>Naviculaceae</taxon>
        <taxon>Seminavis</taxon>
    </lineage>
</organism>
<dbReference type="Proteomes" id="UP001153069">
    <property type="component" value="Unassembled WGS sequence"/>
</dbReference>
<feature type="compositionally biased region" description="Basic and acidic residues" evidence="1">
    <location>
        <begin position="286"/>
        <end position="298"/>
    </location>
</feature>
<dbReference type="EMBL" id="CAICTM010001318">
    <property type="protein sequence ID" value="CAB9522585.1"/>
    <property type="molecule type" value="Genomic_DNA"/>
</dbReference>
<evidence type="ECO:0000256" key="1">
    <source>
        <dbReference type="SAM" id="MobiDB-lite"/>
    </source>
</evidence>
<sequence>MVATRRSARRTKSSIELRNIFETGPVPPTEAESINNDSETTNNDSEIINNDSDSSDEGDFSETAFLSALEETIGCRPRKKTPIFEFICSGNATHSEGWLRAELMKTNPIKIADNEKRIMLFIFMSLSGGGWRPGMDGYSPTELLSIAWGVSKPAIRRACLASVDETFLPWITCTDSNDTESSASDEVNKKRPIQPGIPSEQSTTADADFAFSPALVNREPKRRDLKETPVVEDDDFASPISTLSLVASVSSPGSVVEVEDPALFSPRNETNRNDWRQHTHPHHHGTRLDFNRADKKDASAQTEDPVALLSNDDSILDASTQTDIAGRLAAEMQFDDARGLERLQRVVKWALPSSIGPTFMPPLLRKSIAKYSISTFDLKLGFELVSLEIGGSTRNQRCLHVWIRQPAVAVQRLVQSALVAGKLQDSFEFSNHRNELVVIQGSDRGGDITANLIRIGNRSSGNASQHCLPLSFYEFGKESYYNLQQTIFHQHKPTREFLQRLLEKEFHIVIVTICDNNNAVVDAQCTMLRFIFPGRISGGRRISLVRHNEDESASVVVADMREEREQPRPVCLIDPSEELQLEASHDLTCLSVQMIVSVDDENEIAYKGFALRNCFGRLLCVEFFPEDLLVGADNGTVSFECLQVRGFTSDDIKCNATLMGQGTASVMCPCTICIAPKKDFASYLLKPPQQQAPNREGNFANPKLYKAFLADAKGRAEWVRINSTGQAKLLKTKYRSVVYEPLLYTPPDLNTCSGMHVSSGLLTHCTVRVLEYLGEIDKLTNWLDHLRIQLNEAKQYMVAAKSTAEAFRKQDMQFVRDIKAARAMKSTQQVRQLEDEREKIAAMLMATTKARDSAKLFVEKGNEFLEGVAKKTKARIMGPATYCFRKAYEVDGRVAFRVENSGFELSNGDGIRVLERCDKVVERMGRVFQGNDNPQLQQPVDTLMAKYLAMAKLLYRMAVMMKSQRKWEAATCDEFEGAAQSYASLWLSFIGGDDADTSPAIFNKLHVLVSHIPQFARKHGMLGRCSEEGFESSHKCIESVRKPLSCMTSTEDRAHTIYRRIMLQSRPEIERTFESINNHFTKGKRGPYNKDPTKMKTADSTSAAKVFGCSPLPEGFVQSINGYVIKEAWKDYFEYVCFSKVPSSWTKVFSEDTSLGEGCRTKLEYI</sequence>
<feature type="region of interest" description="Disordered" evidence="1">
    <location>
        <begin position="177"/>
        <end position="203"/>
    </location>
</feature>
<feature type="compositionally biased region" description="Basic residues" evidence="1">
    <location>
        <begin position="1"/>
        <end position="12"/>
    </location>
</feature>
<dbReference type="AlphaFoldDB" id="A0A9N8ELM0"/>
<evidence type="ECO:0000313" key="2">
    <source>
        <dbReference type="EMBL" id="CAB9522585.1"/>
    </source>
</evidence>
<comment type="caution">
    <text evidence="2">The sequence shown here is derived from an EMBL/GenBank/DDBJ whole genome shotgun (WGS) entry which is preliminary data.</text>
</comment>
<gene>
    <name evidence="2" type="ORF">SEMRO_1320_G262410.1</name>
</gene>
<feature type="compositionally biased region" description="Polar residues" evidence="1">
    <location>
        <begin position="32"/>
        <end position="41"/>
    </location>
</feature>
<keyword evidence="3" id="KW-1185">Reference proteome</keyword>